<dbReference type="Pfam" id="PF00501">
    <property type="entry name" value="AMP-binding"/>
    <property type="match status" value="2"/>
</dbReference>
<sequence>MTDDLSARLAALAPEHRAALLRRVGARLAARQSDGAQIPRRPDPTAPVPASALQGQLWFLDKLAPGQTSYNVPSVFRLTGPLDVGALRRALTALAGRHETLRTTFTERDGSPYQVIAAAEAFPVPLSVTDLSDMDGDREAEARKLVDEEVRRPFDLAQGPLFRALLVVVSPGEHLLAMTMHHIVSDGWSQAVLTSELGELYSAQRAGRAPALPELAVQYADYALWQRGQWREDVFEEQLSYWASRLKEVPATELPADRPRPATLTYRSDTAVLNLDAALLDGLRSLSADHDATLFMTLMAAYHVLLARYTGGDEIVVGTTTAGRSPKELEPLIGYFVNMVVLRTDVTGDPTFAELLSRVRRSVLDAWKHQDVPFEKVVERLAPRRDPARNPLFQLGLQLLGSATSGTEPVMSGLVAEALDVNVGGHPFDLSITGHEGPGSLRLIAEYSTDLFDAPRMERLLGHLAEILRQVAADPAIRLSALDLLSDVERERILAEWQGPPAERDGEPVHVRIGRIGVEQPDLVACRAMVDGEWRELTYGELHRRVELLARRLRSLGVGREDIVAVLMERGFDVAVSMVAAQRAGGAFVVLDPGHPTRRLEFILADTAAKVVLTRSTLADRLPEPDGWTAIPLDTGWAEIEAGEDLSVPLPELADGDSLAYVLYTSGSTGKPKGVMVEHHALNTFLLWMGDALYGLGPGVRVLQHMALIFDFAEGEMYATLTRGATLVFAPEEARTDPEALGELLASQRINYFDGPPAILGRVPMAAYPDLRGLIAGGEAVTGELINRWNTPGRRFINGYGPTEAAVGCVFYECEHRPWTGQPPIGRAMPGRVAYVLDRYDRPLPIGVPGEVVVGAHGLARGYLNRPELTAEKFIDDPLRPGENMYRTGDLGMWTEEGQIQFLGRIDTQVKLHGLRIELEEIESALVAHPRVAEAAVALREDAPGDKRLVAYIVAIAGETAPDMGELRPHLLAELPPYMVPAVAVPMDRLPLAPSGKVDRAGLPSPEGSGIVAPEAIAPRTPQEERVAAIFAEILGLDAVGAEGSFFELGGNSLQAARVLSRIGELTGVTVTMREFYLAPLVSELAARVAAAEPAPAAPVTGQPDLRAEIAALEARLAEARAQLAASARPRLSMAQEQLWFLEQLAPGHATYNIQVPLRLTGPLNVPALHTALTAVLDRHEALRTRFEAEDGYPYPVIEAPRQLPLPVDDLSGLDDREEELARALAAEAALPFDLSADLMIRARLYRLDETEHVLSVNMHHICSDGWSTGVFAADLATAYDHARHGREPSLPTPPVTYAEFAEGQRRRFEAGDFAPHLDYWSRQLHGLPTVDLPADRPRPAEPSYRGALLVHRMPAGVREGLRRIAREAQASPYAALLAGFAALLARHTGAEDLPIGTADAGRARSDLEGVIGFFVNMLVLRNDLTGDPTYRELTGRTMGVLLDALDHREAPFEKLVESLQLTRDPSRNPLFTVSIDLLDGSLIDIPMPGLAAEFIDVDPGVSRFDMAINVYDAEDGLTFRVEYSTDLFDHDRVERMFRQLEVLLTAAVAEPELRLSQLPLMTDSERAALEEAATGPVVDVPARTLPSLVDEWAERTPHAIAVIDGDTAITYADLAARSRRAAARLHAEGIGAGAIVATCLPRGTDHVIAALAVLRTGAASAPLDPAHPAKRREFQLADMGAALLIDAPLSTGDGPECTDLAVPDAPAFVIYTSGSTGEPKGMTLTHHQIGNILAWLADTTSPEPGDRFLHCCNPIFDVSLGEIFGALTTGATLVIAPPADLGELGALVTAERVTHILTTPTLLSLIPPGEHPSLRYVITAGEPCRPEQVRDWNIRPRVFINAYGPAETTILATSFTIPEGSQGRPPIGRPLPNTTAHPVDRWGAPTPVGVPGELHLGGLGVTGGYLNRPELSAERFTDGRYRTGDLAVWTTDHQLAFLGRNDAQVKIRGLRVEPGEIEHALIAHPGVSAAAVAPYAEGTALAGYIVATDPQAPPGAEELRAHLLERLPSYMVPGTWVYLDALPRSASGKLARKSLPAPERATVSGPAPEGALEREIAAVFAELLGTSAVSAEGNFFTLGGTSLQAIQAATRLTAALSVPVSIRDVYNAQTVAALAEALSGRPRGAAFDSAIVELRGGPDDLSPLWCMHAVSGSPYSYHPLSRLLPERRVYGMEAPGLEGDRPPVSDLRELAAGYAAAIRARQPHGPYLLAGWSMGGFLAFEAARLLRAEGANVGLVAMLDSAGPGPYPRPGDDDVLSTFAEDLAALAGRPVPDLSAVLTVSGEQARLSALRTAMVEAGVLPADVSAAFTEGRYGVFRANMLAMYAYRPAPCDAPVVHVQAADEEQRRGWEPYATGGLRKITVEGDHYTMWAPEHIGELAGHLARLLAEADGQAS</sequence>
<protein>
    <recommendedName>
        <fullName evidence="4">Carrier domain-containing protein</fullName>
    </recommendedName>
</protein>
<dbReference type="Pfam" id="PF00550">
    <property type="entry name" value="PP-binding"/>
    <property type="match status" value="2"/>
</dbReference>
<dbReference type="PROSITE" id="PS00455">
    <property type="entry name" value="AMP_BINDING"/>
    <property type="match status" value="2"/>
</dbReference>
<dbReference type="GO" id="GO:0043041">
    <property type="term" value="P:amino acid activation for nonribosomal peptide biosynthetic process"/>
    <property type="evidence" value="ECO:0007669"/>
    <property type="project" value="TreeGrafter"/>
</dbReference>
<dbReference type="SMART" id="SM00824">
    <property type="entry name" value="PKS_TE"/>
    <property type="match status" value="1"/>
</dbReference>
<dbReference type="InterPro" id="IPR009081">
    <property type="entry name" value="PP-bd_ACP"/>
</dbReference>
<dbReference type="InterPro" id="IPR023213">
    <property type="entry name" value="CAT-like_dom_sf"/>
</dbReference>
<evidence type="ECO:0000313" key="5">
    <source>
        <dbReference type="EMBL" id="GLZ78260.1"/>
    </source>
</evidence>
<dbReference type="GO" id="GO:0031177">
    <property type="term" value="F:phosphopantetheine binding"/>
    <property type="evidence" value="ECO:0007669"/>
    <property type="project" value="InterPro"/>
</dbReference>
<evidence type="ECO:0000256" key="1">
    <source>
        <dbReference type="ARBA" id="ARBA00001957"/>
    </source>
</evidence>
<dbReference type="Pfam" id="PF00668">
    <property type="entry name" value="Condensation"/>
    <property type="match status" value="2"/>
</dbReference>
<dbReference type="SUPFAM" id="SSF56801">
    <property type="entry name" value="Acetyl-CoA synthetase-like"/>
    <property type="match status" value="2"/>
</dbReference>
<organism evidence="5 6">
    <name type="scientific">Actinorhabdospora filicis</name>
    <dbReference type="NCBI Taxonomy" id="1785913"/>
    <lineage>
        <taxon>Bacteria</taxon>
        <taxon>Bacillati</taxon>
        <taxon>Actinomycetota</taxon>
        <taxon>Actinomycetes</taxon>
        <taxon>Micromonosporales</taxon>
        <taxon>Micromonosporaceae</taxon>
        <taxon>Actinorhabdospora</taxon>
    </lineage>
</organism>
<dbReference type="Gene3D" id="3.30.559.10">
    <property type="entry name" value="Chloramphenicol acetyltransferase-like domain"/>
    <property type="match status" value="2"/>
</dbReference>
<dbReference type="Pfam" id="PF13193">
    <property type="entry name" value="AMP-binding_C"/>
    <property type="match status" value="2"/>
</dbReference>
<dbReference type="InterPro" id="IPR042099">
    <property type="entry name" value="ANL_N_sf"/>
</dbReference>
<feature type="domain" description="Carrier" evidence="4">
    <location>
        <begin position="1018"/>
        <end position="1093"/>
    </location>
</feature>
<dbReference type="InterPro" id="IPR001242">
    <property type="entry name" value="Condensation_dom"/>
</dbReference>
<dbReference type="PANTHER" id="PTHR45527:SF1">
    <property type="entry name" value="FATTY ACID SYNTHASE"/>
    <property type="match status" value="1"/>
</dbReference>
<dbReference type="FunFam" id="3.30.559.10:FF:000012">
    <property type="entry name" value="Non-ribosomal peptide synthetase"/>
    <property type="match status" value="1"/>
</dbReference>
<dbReference type="InterPro" id="IPR010071">
    <property type="entry name" value="AA_adenyl_dom"/>
</dbReference>
<dbReference type="InterPro" id="IPR025110">
    <property type="entry name" value="AMP-bd_C"/>
</dbReference>
<dbReference type="InterPro" id="IPR020802">
    <property type="entry name" value="TesA-like"/>
</dbReference>
<dbReference type="Gene3D" id="3.30.559.30">
    <property type="entry name" value="Nonribosomal peptide synthetase, condensation domain"/>
    <property type="match status" value="2"/>
</dbReference>
<dbReference type="EMBL" id="BSTX01000002">
    <property type="protein sequence ID" value="GLZ78260.1"/>
    <property type="molecule type" value="Genomic_DNA"/>
</dbReference>
<dbReference type="InterPro" id="IPR020845">
    <property type="entry name" value="AMP-binding_CS"/>
</dbReference>
<dbReference type="SUPFAM" id="SSF53474">
    <property type="entry name" value="alpha/beta-Hydrolases"/>
    <property type="match status" value="1"/>
</dbReference>
<dbReference type="GO" id="GO:0003824">
    <property type="term" value="F:catalytic activity"/>
    <property type="evidence" value="ECO:0007669"/>
    <property type="project" value="InterPro"/>
</dbReference>
<evidence type="ECO:0000313" key="6">
    <source>
        <dbReference type="Proteomes" id="UP001165079"/>
    </source>
</evidence>
<dbReference type="GO" id="GO:0044550">
    <property type="term" value="P:secondary metabolite biosynthetic process"/>
    <property type="evidence" value="ECO:0007669"/>
    <property type="project" value="TreeGrafter"/>
</dbReference>
<keyword evidence="6" id="KW-1185">Reference proteome</keyword>
<reference evidence="5" key="1">
    <citation type="submission" date="2023-03" db="EMBL/GenBank/DDBJ databases">
        <title>Actinorhabdospora filicis NBRC 111898.</title>
        <authorList>
            <person name="Ichikawa N."/>
            <person name="Sato H."/>
            <person name="Tonouchi N."/>
        </authorList>
    </citation>
    <scope>NUCLEOTIDE SEQUENCE</scope>
    <source>
        <strain evidence="5">NBRC 111898</strain>
    </source>
</reference>
<dbReference type="Gene3D" id="1.10.1200.10">
    <property type="entry name" value="ACP-like"/>
    <property type="match status" value="2"/>
</dbReference>
<dbReference type="PROSITE" id="PS00012">
    <property type="entry name" value="PHOSPHOPANTETHEINE"/>
    <property type="match status" value="1"/>
</dbReference>
<dbReference type="Gene3D" id="3.40.50.12780">
    <property type="entry name" value="N-terminal domain of ligase-like"/>
    <property type="match status" value="2"/>
</dbReference>
<dbReference type="Proteomes" id="UP001165079">
    <property type="component" value="Unassembled WGS sequence"/>
</dbReference>
<feature type="domain" description="Carrier" evidence="4">
    <location>
        <begin position="2048"/>
        <end position="2123"/>
    </location>
</feature>
<dbReference type="InterPro" id="IPR006162">
    <property type="entry name" value="Ppantetheine_attach_site"/>
</dbReference>
<dbReference type="FunFam" id="3.30.300.30:FF:000010">
    <property type="entry name" value="Enterobactin synthetase component F"/>
    <property type="match status" value="1"/>
</dbReference>
<dbReference type="SUPFAM" id="SSF47336">
    <property type="entry name" value="ACP-like"/>
    <property type="match status" value="2"/>
</dbReference>
<dbReference type="PANTHER" id="PTHR45527">
    <property type="entry name" value="NONRIBOSOMAL PEPTIDE SYNTHETASE"/>
    <property type="match status" value="1"/>
</dbReference>
<evidence type="ECO:0000259" key="4">
    <source>
        <dbReference type="PROSITE" id="PS50075"/>
    </source>
</evidence>
<dbReference type="GO" id="GO:0008610">
    <property type="term" value="P:lipid biosynthetic process"/>
    <property type="evidence" value="ECO:0007669"/>
    <property type="project" value="UniProtKB-ARBA"/>
</dbReference>
<dbReference type="FunFam" id="3.40.50.980:FF:000001">
    <property type="entry name" value="Non-ribosomal peptide synthetase"/>
    <property type="match status" value="1"/>
</dbReference>
<dbReference type="Gene3D" id="3.40.50.1820">
    <property type="entry name" value="alpha/beta hydrolase"/>
    <property type="match status" value="1"/>
</dbReference>
<dbReference type="RefSeq" id="WP_285663422.1">
    <property type="nucleotide sequence ID" value="NZ_BSTX01000002.1"/>
</dbReference>
<dbReference type="CDD" id="cd19531">
    <property type="entry name" value="LCL_NRPS-like"/>
    <property type="match status" value="2"/>
</dbReference>
<dbReference type="SUPFAM" id="SSF52777">
    <property type="entry name" value="CoA-dependent acyltransferases"/>
    <property type="match status" value="4"/>
</dbReference>
<comment type="caution">
    <text evidence="5">The sequence shown here is derived from an EMBL/GenBank/DDBJ whole genome shotgun (WGS) entry which is preliminary data.</text>
</comment>
<accession>A0A9W6WB20</accession>
<dbReference type="InterPro" id="IPR001031">
    <property type="entry name" value="Thioesterase"/>
</dbReference>
<dbReference type="Pfam" id="PF00975">
    <property type="entry name" value="Thioesterase"/>
    <property type="match status" value="1"/>
</dbReference>
<name>A0A9W6WB20_9ACTN</name>
<dbReference type="InterPro" id="IPR036736">
    <property type="entry name" value="ACP-like_sf"/>
</dbReference>
<evidence type="ECO:0000256" key="3">
    <source>
        <dbReference type="ARBA" id="ARBA00022553"/>
    </source>
</evidence>
<dbReference type="InterPro" id="IPR045851">
    <property type="entry name" value="AMP-bd_C_sf"/>
</dbReference>
<gene>
    <name evidence="5" type="ORF">Afil01_30670</name>
</gene>
<dbReference type="InterPro" id="IPR000873">
    <property type="entry name" value="AMP-dep_synth/lig_dom"/>
</dbReference>
<dbReference type="InterPro" id="IPR020806">
    <property type="entry name" value="PKS_PP-bd"/>
</dbReference>
<keyword evidence="2" id="KW-0596">Phosphopantetheine</keyword>
<dbReference type="Gene3D" id="3.30.300.30">
    <property type="match status" value="2"/>
</dbReference>
<dbReference type="CDD" id="cd05930">
    <property type="entry name" value="A_NRPS"/>
    <property type="match status" value="2"/>
</dbReference>
<dbReference type="SMART" id="SM00823">
    <property type="entry name" value="PKS_PP"/>
    <property type="match status" value="2"/>
</dbReference>
<dbReference type="GO" id="GO:0005737">
    <property type="term" value="C:cytoplasm"/>
    <property type="evidence" value="ECO:0007669"/>
    <property type="project" value="TreeGrafter"/>
</dbReference>
<dbReference type="PROSITE" id="PS50075">
    <property type="entry name" value="CARRIER"/>
    <property type="match status" value="2"/>
</dbReference>
<evidence type="ECO:0000256" key="2">
    <source>
        <dbReference type="ARBA" id="ARBA00022450"/>
    </source>
</evidence>
<proteinExistence type="predicted"/>
<dbReference type="InterPro" id="IPR029058">
    <property type="entry name" value="AB_hydrolase_fold"/>
</dbReference>
<comment type="cofactor">
    <cofactor evidence="1">
        <name>pantetheine 4'-phosphate</name>
        <dbReference type="ChEBI" id="CHEBI:47942"/>
    </cofactor>
</comment>
<dbReference type="NCBIfam" id="TIGR01733">
    <property type="entry name" value="AA-adenyl-dom"/>
    <property type="match status" value="2"/>
</dbReference>
<keyword evidence="3" id="KW-0597">Phosphoprotein</keyword>